<dbReference type="Pfam" id="PF13782">
    <property type="entry name" value="SpoVAB"/>
    <property type="match status" value="1"/>
</dbReference>
<gene>
    <name evidence="2" type="ORF">IAB73_08745</name>
</gene>
<sequence length="136" mass="14076">MIDVWAALLAVTAGAIVGLCSAALYTVLQLPLRVMHACGAPMKRGLAAWALALGIAGGTLMGSMRWSLHLPQAFFFAAMLLAGLFTGALAAALSEILDVLPYALDRLRLGCAVTPLLWALALGKAAGAFLGTLFVH</sequence>
<feature type="transmembrane region" description="Helical" evidence="1">
    <location>
        <begin position="73"/>
        <end position="96"/>
    </location>
</feature>
<comment type="caution">
    <text evidence="2">The sequence shown here is derived from an EMBL/GenBank/DDBJ whole genome shotgun (WGS) entry which is preliminary data.</text>
</comment>
<evidence type="ECO:0000256" key="1">
    <source>
        <dbReference type="SAM" id="Phobius"/>
    </source>
</evidence>
<name>A0A9D1CR78_9FIRM</name>
<evidence type="ECO:0000313" key="3">
    <source>
        <dbReference type="Proteomes" id="UP000886887"/>
    </source>
</evidence>
<proteinExistence type="predicted"/>
<feature type="transmembrane region" description="Helical" evidence="1">
    <location>
        <begin position="46"/>
        <end position="66"/>
    </location>
</feature>
<protein>
    <submittedName>
        <fullName evidence="2">Stage V sporulation protein AB</fullName>
    </submittedName>
</protein>
<dbReference type="AlphaFoldDB" id="A0A9D1CR78"/>
<accession>A0A9D1CR78</accession>
<dbReference type="Proteomes" id="UP000886887">
    <property type="component" value="Unassembled WGS sequence"/>
</dbReference>
<evidence type="ECO:0000313" key="2">
    <source>
        <dbReference type="EMBL" id="HIQ72277.1"/>
    </source>
</evidence>
<feature type="transmembrane region" description="Helical" evidence="1">
    <location>
        <begin position="116"/>
        <end position="135"/>
    </location>
</feature>
<organism evidence="2 3">
    <name type="scientific">Candidatus Onthenecus intestinigallinarum</name>
    <dbReference type="NCBI Taxonomy" id="2840875"/>
    <lineage>
        <taxon>Bacteria</taxon>
        <taxon>Bacillati</taxon>
        <taxon>Bacillota</taxon>
        <taxon>Clostridia</taxon>
        <taxon>Eubacteriales</taxon>
        <taxon>Candidatus Onthenecus</taxon>
    </lineage>
</organism>
<reference evidence="2" key="1">
    <citation type="submission" date="2020-10" db="EMBL/GenBank/DDBJ databases">
        <authorList>
            <person name="Gilroy R."/>
        </authorList>
    </citation>
    <scope>NUCLEOTIDE SEQUENCE</scope>
    <source>
        <strain evidence="2">ChiSxjej2B14-6234</strain>
    </source>
</reference>
<dbReference type="EMBL" id="DVFJ01000031">
    <property type="protein sequence ID" value="HIQ72277.1"/>
    <property type="molecule type" value="Genomic_DNA"/>
</dbReference>
<keyword evidence="1" id="KW-0472">Membrane</keyword>
<dbReference type="InterPro" id="IPR020144">
    <property type="entry name" value="SpoVAB"/>
</dbReference>
<reference evidence="2" key="2">
    <citation type="journal article" date="2021" name="PeerJ">
        <title>Extensive microbial diversity within the chicken gut microbiome revealed by metagenomics and culture.</title>
        <authorList>
            <person name="Gilroy R."/>
            <person name="Ravi A."/>
            <person name="Getino M."/>
            <person name="Pursley I."/>
            <person name="Horton D.L."/>
            <person name="Alikhan N.F."/>
            <person name="Baker D."/>
            <person name="Gharbi K."/>
            <person name="Hall N."/>
            <person name="Watson M."/>
            <person name="Adriaenssens E.M."/>
            <person name="Foster-Nyarko E."/>
            <person name="Jarju S."/>
            <person name="Secka A."/>
            <person name="Antonio M."/>
            <person name="Oren A."/>
            <person name="Chaudhuri R.R."/>
            <person name="La Ragione R."/>
            <person name="Hildebrand F."/>
            <person name="Pallen M.J."/>
        </authorList>
    </citation>
    <scope>NUCLEOTIDE SEQUENCE</scope>
    <source>
        <strain evidence="2">ChiSxjej2B14-6234</strain>
    </source>
</reference>
<keyword evidence="1" id="KW-1133">Transmembrane helix</keyword>
<keyword evidence="1" id="KW-0812">Transmembrane</keyword>